<proteinExistence type="predicted"/>
<feature type="transmembrane region" description="Helical" evidence="1">
    <location>
        <begin position="48"/>
        <end position="67"/>
    </location>
</feature>
<comment type="caution">
    <text evidence="2">The sequence shown here is derived from an EMBL/GenBank/DDBJ whole genome shotgun (WGS) entry which is preliminary data.</text>
</comment>
<feature type="transmembrane region" description="Helical" evidence="1">
    <location>
        <begin position="136"/>
        <end position="161"/>
    </location>
</feature>
<dbReference type="RefSeq" id="WP_106312762.1">
    <property type="nucleotide sequence ID" value="NZ_PVWO01000661.1"/>
</dbReference>
<gene>
    <name evidence="2" type="ORF">C7B77_27920</name>
</gene>
<reference evidence="2 3" key="1">
    <citation type="submission" date="2018-03" db="EMBL/GenBank/DDBJ databases">
        <title>The ancient ancestry and fast evolution of plastids.</title>
        <authorList>
            <person name="Moore K.R."/>
            <person name="Magnabosco C."/>
            <person name="Momper L."/>
            <person name="Gold D.A."/>
            <person name="Bosak T."/>
            <person name="Fournier G.P."/>
        </authorList>
    </citation>
    <scope>NUCLEOTIDE SEQUENCE [LARGE SCALE GENOMIC DNA]</scope>
    <source>
        <strain evidence="2 3">CCALA 037</strain>
    </source>
</reference>
<evidence type="ECO:0000313" key="3">
    <source>
        <dbReference type="Proteomes" id="UP000238937"/>
    </source>
</evidence>
<dbReference type="EMBL" id="PVWO01000661">
    <property type="protein sequence ID" value="PSB40869.1"/>
    <property type="molecule type" value="Genomic_DNA"/>
</dbReference>
<keyword evidence="1" id="KW-0472">Membrane</keyword>
<accession>A0A2T1F7B0</accession>
<feature type="transmembrane region" description="Helical" evidence="1">
    <location>
        <begin position="20"/>
        <end position="42"/>
    </location>
</feature>
<keyword evidence="3" id="KW-1185">Reference proteome</keyword>
<dbReference type="OrthoDB" id="9833297at2"/>
<feature type="transmembrane region" description="Helical" evidence="1">
    <location>
        <begin position="182"/>
        <end position="201"/>
    </location>
</feature>
<keyword evidence="1" id="KW-1133">Transmembrane helix</keyword>
<organism evidence="2 3">
    <name type="scientific">Chamaesiphon polymorphus CCALA 037</name>
    <dbReference type="NCBI Taxonomy" id="2107692"/>
    <lineage>
        <taxon>Bacteria</taxon>
        <taxon>Bacillati</taxon>
        <taxon>Cyanobacteriota</taxon>
        <taxon>Cyanophyceae</taxon>
        <taxon>Gomontiellales</taxon>
        <taxon>Chamaesiphonaceae</taxon>
        <taxon>Chamaesiphon</taxon>
    </lineage>
</organism>
<protein>
    <submittedName>
        <fullName evidence="2">Uncharacterized protein</fullName>
    </submittedName>
</protein>
<keyword evidence="1" id="KW-0812">Transmembrane</keyword>
<name>A0A2T1F7B0_9CYAN</name>
<dbReference type="Proteomes" id="UP000238937">
    <property type="component" value="Unassembled WGS sequence"/>
</dbReference>
<evidence type="ECO:0000256" key="1">
    <source>
        <dbReference type="SAM" id="Phobius"/>
    </source>
</evidence>
<dbReference type="AlphaFoldDB" id="A0A2T1F7B0"/>
<evidence type="ECO:0000313" key="2">
    <source>
        <dbReference type="EMBL" id="PSB40869.1"/>
    </source>
</evidence>
<sequence>MTKSNFHKFKPKSNFIDKIYYSCSVEFWLSIVTIGIAADWIFKFGTSSLLITLAWTGILGTYLVFSNRTAGNLWYNFRRIKAPQHQSLLIGSIAVLSSLFLITCMTDPAHALIITASGTTAITNLLSGTGLGVTNAALAGFATFVINFIKVAFAIAFIFGLKDAYDKTRERAELQEIVQAPIVLIAVIIAIDAVMGMIFGAA</sequence>
<feature type="transmembrane region" description="Helical" evidence="1">
    <location>
        <begin position="88"/>
        <end position="116"/>
    </location>
</feature>